<dbReference type="AlphaFoldDB" id="K0K3T8"/>
<keyword evidence="3" id="KW-0949">S-adenosyl-L-methionine</keyword>
<organism evidence="4 5">
    <name type="scientific">Saccharothrix espanaensis (strain ATCC 51144 / DSM 44229 / JCM 9112 / NBRC 15066 / NRRL 15764)</name>
    <dbReference type="NCBI Taxonomy" id="1179773"/>
    <lineage>
        <taxon>Bacteria</taxon>
        <taxon>Bacillati</taxon>
        <taxon>Actinomycetota</taxon>
        <taxon>Actinomycetes</taxon>
        <taxon>Pseudonocardiales</taxon>
        <taxon>Pseudonocardiaceae</taxon>
        <taxon>Saccharothrix</taxon>
    </lineage>
</organism>
<dbReference type="PROSITE" id="PS51682">
    <property type="entry name" value="SAM_OMT_I"/>
    <property type="match status" value="1"/>
</dbReference>
<dbReference type="SUPFAM" id="SSF53335">
    <property type="entry name" value="S-adenosyl-L-methionine-dependent methyltransferases"/>
    <property type="match status" value="1"/>
</dbReference>
<dbReference type="InterPro" id="IPR029063">
    <property type="entry name" value="SAM-dependent_MTases_sf"/>
</dbReference>
<dbReference type="Proteomes" id="UP000006281">
    <property type="component" value="Chromosome"/>
</dbReference>
<evidence type="ECO:0000313" key="4">
    <source>
        <dbReference type="EMBL" id="CCH31198.1"/>
    </source>
</evidence>
<dbReference type="KEGG" id="sesp:BN6_39090"/>
<proteinExistence type="predicted"/>
<keyword evidence="5" id="KW-1185">Reference proteome</keyword>
<dbReference type="RefSeq" id="WP_015101310.1">
    <property type="nucleotide sequence ID" value="NC_019673.1"/>
</dbReference>
<dbReference type="InterPro" id="IPR002935">
    <property type="entry name" value="SAM_O-MeTrfase"/>
</dbReference>
<name>K0K3T8_SACES</name>
<dbReference type="PANTHER" id="PTHR10509">
    <property type="entry name" value="O-METHYLTRANSFERASE-RELATED"/>
    <property type="match status" value="1"/>
</dbReference>
<dbReference type="CDD" id="cd02440">
    <property type="entry name" value="AdoMet_MTases"/>
    <property type="match status" value="1"/>
</dbReference>
<dbReference type="Pfam" id="PF01596">
    <property type="entry name" value="Methyltransf_3"/>
    <property type="match status" value="1"/>
</dbReference>
<dbReference type="GO" id="GO:0032259">
    <property type="term" value="P:methylation"/>
    <property type="evidence" value="ECO:0007669"/>
    <property type="project" value="UniProtKB-KW"/>
</dbReference>
<dbReference type="InterPro" id="IPR050362">
    <property type="entry name" value="Cation-dep_OMT"/>
</dbReference>
<reference evidence="4 5" key="1">
    <citation type="journal article" date="2012" name="BMC Genomics">
        <title>Complete genome sequence of Saccharothrix espanaensis DSM 44229T and comparison to the other completely sequenced Pseudonocardiaceae.</title>
        <authorList>
            <person name="Strobel T."/>
            <person name="Al-Dilaimi A."/>
            <person name="Blom J."/>
            <person name="Gessner A."/>
            <person name="Kalinowski J."/>
            <person name="Luzhetska M."/>
            <person name="Puhler A."/>
            <person name="Szczepanowski R."/>
            <person name="Bechthold A."/>
            <person name="Ruckert C."/>
        </authorList>
    </citation>
    <scope>NUCLEOTIDE SEQUENCE [LARGE SCALE GENOMIC DNA]</scope>
    <source>
        <strain evidence="5">ATCC 51144 / DSM 44229 / JCM 9112 / NBRC 15066 / NRRL 15764</strain>
    </source>
</reference>
<protein>
    <submittedName>
        <fullName evidence="4">O-methyltransferase family protein</fullName>
        <ecNumber evidence="4">2.1.1.-</ecNumber>
    </submittedName>
</protein>
<dbReference type="eggNOG" id="COG4122">
    <property type="taxonomic scope" value="Bacteria"/>
</dbReference>
<evidence type="ECO:0000313" key="5">
    <source>
        <dbReference type="Proteomes" id="UP000006281"/>
    </source>
</evidence>
<sequence>MKLELTMTEALHDYVTAISPPEPEPLRAVREEAGYLGAGMMQVPAQEARFLATLVKAVGARRTLEVGVFTGYSLLATVLALPPDGQVVALDLSEEWTSLAMAHCRRAGVAHQVDLRIGDARETLAALVAEQGAAGSFDFAFIDANKEGYADYFDGALALLRPGGVIVVDNVLWHGAVADPDATDSETAAVRAFNERVRNDKRIDYAVLPLADGMTVAVKR</sequence>
<evidence type="ECO:0000256" key="2">
    <source>
        <dbReference type="ARBA" id="ARBA00022679"/>
    </source>
</evidence>
<dbReference type="BioCyc" id="SESP1179773:BN6_RS18915-MONOMER"/>
<dbReference type="PATRIC" id="fig|1179773.3.peg.3910"/>
<dbReference type="HOGENOM" id="CLU_067676_5_1_11"/>
<evidence type="ECO:0000256" key="3">
    <source>
        <dbReference type="ARBA" id="ARBA00022691"/>
    </source>
</evidence>
<gene>
    <name evidence="4" type="ordered locus">BN6_39090</name>
</gene>
<accession>K0K3T8</accession>
<dbReference type="EC" id="2.1.1.-" evidence="4"/>
<dbReference type="EMBL" id="HE804045">
    <property type="protein sequence ID" value="CCH31198.1"/>
    <property type="molecule type" value="Genomic_DNA"/>
</dbReference>
<dbReference type="Gene3D" id="3.40.50.150">
    <property type="entry name" value="Vaccinia Virus protein VP39"/>
    <property type="match status" value="1"/>
</dbReference>
<dbReference type="PANTHER" id="PTHR10509:SF14">
    <property type="entry name" value="CAFFEOYL-COA O-METHYLTRANSFERASE 3-RELATED"/>
    <property type="match status" value="1"/>
</dbReference>
<evidence type="ECO:0000256" key="1">
    <source>
        <dbReference type="ARBA" id="ARBA00022603"/>
    </source>
</evidence>
<keyword evidence="2 4" id="KW-0808">Transferase</keyword>
<dbReference type="GO" id="GO:0008757">
    <property type="term" value="F:S-adenosylmethionine-dependent methyltransferase activity"/>
    <property type="evidence" value="ECO:0007669"/>
    <property type="project" value="TreeGrafter"/>
</dbReference>
<keyword evidence="1 4" id="KW-0489">Methyltransferase</keyword>
<dbReference type="STRING" id="1179773.BN6_39090"/>
<dbReference type="GO" id="GO:0008171">
    <property type="term" value="F:O-methyltransferase activity"/>
    <property type="evidence" value="ECO:0007669"/>
    <property type="project" value="InterPro"/>
</dbReference>